<keyword evidence="1" id="KW-0472">Membrane</keyword>
<dbReference type="EMBL" id="PZZL01000003">
    <property type="protein sequence ID" value="PTM60387.1"/>
    <property type="molecule type" value="Genomic_DNA"/>
</dbReference>
<name>A0A2T4ZER4_9HYPH</name>
<evidence type="ECO:0000313" key="3">
    <source>
        <dbReference type="Proteomes" id="UP000241808"/>
    </source>
</evidence>
<evidence type="ECO:0000313" key="2">
    <source>
        <dbReference type="EMBL" id="PTM60387.1"/>
    </source>
</evidence>
<comment type="caution">
    <text evidence="2">The sequence shown here is derived from an EMBL/GenBank/DDBJ whole genome shotgun (WGS) entry which is preliminary data.</text>
</comment>
<sequence>MDAASSFFQYWYFHVPNYVLALVMYACLGRFVLGLFVPPTWDNYIWRGFVWTSDLAVRPVRAITPGAVPLQVVILFAILWTLAFRIFLFFEMARWGLAPRIAG</sequence>
<dbReference type="Proteomes" id="UP000241808">
    <property type="component" value="Unassembled WGS sequence"/>
</dbReference>
<dbReference type="AlphaFoldDB" id="A0A2T4ZER4"/>
<gene>
    <name evidence="2" type="ORF">C8P69_103317</name>
</gene>
<feature type="transmembrane region" description="Helical" evidence="1">
    <location>
        <begin position="68"/>
        <end position="90"/>
    </location>
</feature>
<keyword evidence="3" id="KW-1185">Reference proteome</keyword>
<proteinExistence type="predicted"/>
<evidence type="ECO:0000256" key="1">
    <source>
        <dbReference type="SAM" id="Phobius"/>
    </source>
</evidence>
<keyword evidence="1" id="KW-0812">Transmembrane</keyword>
<evidence type="ECO:0008006" key="4">
    <source>
        <dbReference type="Google" id="ProtNLM"/>
    </source>
</evidence>
<keyword evidence="1" id="KW-1133">Transmembrane helix</keyword>
<accession>A0A2T4ZER4</accession>
<protein>
    <recommendedName>
        <fullName evidence="4">YggT family protein</fullName>
    </recommendedName>
</protein>
<dbReference type="OrthoDB" id="7376104at2"/>
<feature type="transmembrane region" description="Helical" evidence="1">
    <location>
        <begin position="18"/>
        <end position="37"/>
    </location>
</feature>
<dbReference type="RefSeq" id="WP_108176150.1">
    <property type="nucleotide sequence ID" value="NZ_PZZL01000003.1"/>
</dbReference>
<organism evidence="2 3">
    <name type="scientific">Phreatobacter oligotrophus</name>
    <dbReference type="NCBI Taxonomy" id="1122261"/>
    <lineage>
        <taxon>Bacteria</taxon>
        <taxon>Pseudomonadati</taxon>
        <taxon>Pseudomonadota</taxon>
        <taxon>Alphaproteobacteria</taxon>
        <taxon>Hyphomicrobiales</taxon>
        <taxon>Phreatobacteraceae</taxon>
        <taxon>Phreatobacter</taxon>
    </lineage>
</organism>
<reference evidence="2 3" key="1">
    <citation type="submission" date="2018-04" db="EMBL/GenBank/DDBJ databases">
        <title>Genomic Encyclopedia of Archaeal and Bacterial Type Strains, Phase II (KMG-II): from individual species to whole genera.</title>
        <authorList>
            <person name="Goeker M."/>
        </authorList>
    </citation>
    <scope>NUCLEOTIDE SEQUENCE [LARGE SCALE GENOMIC DNA]</scope>
    <source>
        <strain evidence="2 3">DSM 25521</strain>
    </source>
</reference>